<dbReference type="AlphaFoldDB" id="A0A671WGR7"/>
<name>A0A671WGR7_SPAAU</name>
<dbReference type="InterPro" id="IPR003599">
    <property type="entry name" value="Ig_sub"/>
</dbReference>
<keyword evidence="2" id="KW-0732">Signal</keyword>
<dbReference type="SUPFAM" id="SSF48726">
    <property type="entry name" value="Immunoglobulin"/>
    <property type="match status" value="1"/>
</dbReference>
<dbReference type="PROSITE" id="PS50835">
    <property type="entry name" value="IG_LIKE"/>
    <property type="match status" value="1"/>
</dbReference>
<dbReference type="SMART" id="SM00409">
    <property type="entry name" value="IG"/>
    <property type="match status" value="1"/>
</dbReference>
<proteinExistence type="predicted"/>
<dbReference type="InterPro" id="IPR013783">
    <property type="entry name" value="Ig-like_fold"/>
</dbReference>
<evidence type="ECO:0000256" key="2">
    <source>
        <dbReference type="ARBA" id="ARBA00022729"/>
    </source>
</evidence>
<dbReference type="InterPro" id="IPR013106">
    <property type="entry name" value="Ig_V-set"/>
</dbReference>
<feature type="domain" description="Ig-like" evidence="7">
    <location>
        <begin position="32"/>
        <end position="126"/>
    </location>
</feature>
<evidence type="ECO:0000256" key="5">
    <source>
        <dbReference type="ARBA" id="ARBA00023157"/>
    </source>
</evidence>
<keyword evidence="5" id="KW-1015">Disulfide bond</keyword>
<dbReference type="Ensembl" id="ENSSAUT00010037626.1">
    <property type="protein sequence ID" value="ENSSAUP00010035721.1"/>
    <property type="gene ID" value="ENSSAUG00010015129.1"/>
</dbReference>
<dbReference type="InterPro" id="IPR007110">
    <property type="entry name" value="Ig-like_dom"/>
</dbReference>
<protein>
    <recommendedName>
        <fullName evidence="7">Ig-like domain-containing protein</fullName>
    </recommendedName>
</protein>
<evidence type="ECO:0000256" key="4">
    <source>
        <dbReference type="ARBA" id="ARBA00023136"/>
    </source>
</evidence>
<dbReference type="Proteomes" id="UP000472265">
    <property type="component" value="Chromosome 17"/>
</dbReference>
<dbReference type="GO" id="GO:0005912">
    <property type="term" value="C:adherens junction"/>
    <property type="evidence" value="ECO:0007669"/>
    <property type="project" value="TreeGrafter"/>
</dbReference>
<accession>A0A671WGR7</accession>
<dbReference type="InParanoid" id="A0A671WGR7"/>
<dbReference type="InterPro" id="IPR036179">
    <property type="entry name" value="Ig-like_dom_sf"/>
</dbReference>
<keyword evidence="6" id="KW-0325">Glycoprotein</keyword>
<sequence>VSYILHRFTVSHQWLRCTLWVQFPPEVTGYVGHDVTLPCQFIQGQKDIKITQVQWSLKPPEGKEIIIIVSSSLHGVNVPETFLKGRVEIEEQSLMIRDVEKGDAGSYTCSIATFPSGSFEGTTNLVVQVIFKTGNLITIFCFGVSFYPVTR</sequence>
<dbReference type="Pfam" id="PF07686">
    <property type="entry name" value="V-set"/>
    <property type="match status" value="1"/>
</dbReference>
<evidence type="ECO:0000313" key="8">
    <source>
        <dbReference type="Ensembl" id="ENSSAUP00010035721.1"/>
    </source>
</evidence>
<keyword evidence="4" id="KW-0472">Membrane</keyword>
<dbReference type="PANTHER" id="PTHR23277">
    <property type="entry name" value="NECTIN-RELATED"/>
    <property type="match status" value="1"/>
</dbReference>
<keyword evidence="3" id="KW-0677">Repeat</keyword>
<organism evidence="8 9">
    <name type="scientific">Sparus aurata</name>
    <name type="common">Gilthead sea bream</name>
    <dbReference type="NCBI Taxonomy" id="8175"/>
    <lineage>
        <taxon>Eukaryota</taxon>
        <taxon>Metazoa</taxon>
        <taxon>Chordata</taxon>
        <taxon>Craniata</taxon>
        <taxon>Vertebrata</taxon>
        <taxon>Euteleostomi</taxon>
        <taxon>Actinopterygii</taxon>
        <taxon>Neopterygii</taxon>
        <taxon>Teleostei</taxon>
        <taxon>Neoteleostei</taxon>
        <taxon>Acanthomorphata</taxon>
        <taxon>Eupercaria</taxon>
        <taxon>Spariformes</taxon>
        <taxon>Sparidae</taxon>
        <taxon>Sparus</taxon>
    </lineage>
</organism>
<dbReference type="GeneTree" id="ENSGT01030000234778"/>
<evidence type="ECO:0000256" key="6">
    <source>
        <dbReference type="ARBA" id="ARBA00023180"/>
    </source>
</evidence>
<evidence type="ECO:0000313" key="9">
    <source>
        <dbReference type="Proteomes" id="UP000472265"/>
    </source>
</evidence>
<dbReference type="GO" id="GO:0016020">
    <property type="term" value="C:membrane"/>
    <property type="evidence" value="ECO:0007669"/>
    <property type="project" value="UniProtKB-SubCell"/>
</dbReference>
<keyword evidence="9" id="KW-1185">Reference proteome</keyword>
<evidence type="ECO:0000256" key="3">
    <source>
        <dbReference type="ARBA" id="ARBA00022737"/>
    </source>
</evidence>
<reference evidence="8" key="2">
    <citation type="submission" date="2025-08" db="UniProtKB">
        <authorList>
            <consortium name="Ensembl"/>
        </authorList>
    </citation>
    <scope>IDENTIFICATION</scope>
</reference>
<evidence type="ECO:0000256" key="1">
    <source>
        <dbReference type="ARBA" id="ARBA00004370"/>
    </source>
</evidence>
<reference evidence="8" key="3">
    <citation type="submission" date="2025-09" db="UniProtKB">
        <authorList>
            <consortium name="Ensembl"/>
        </authorList>
    </citation>
    <scope>IDENTIFICATION</scope>
</reference>
<comment type="subcellular location">
    <subcellularLocation>
        <location evidence="1">Membrane</location>
    </subcellularLocation>
</comment>
<dbReference type="InterPro" id="IPR051427">
    <property type="entry name" value="Nectin/Nectin-like"/>
</dbReference>
<dbReference type="GO" id="GO:0007156">
    <property type="term" value="P:homophilic cell adhesion via plasma membrane adhesion molecules"/>
    <property type="evidence" value="ECO:0007669"/>
    <property type="project" value="TreeGrafter"/>
</dbReference>
<dbReference type="PANTHER" id="PTHR23277:SF109">
    <property type="entry name" value="POLIOVIRUS RECEPTOR"/>
    <property type="match status" value="1"/>
</dbReference>
<dbReference type="SMART" id="SM00406">
    <property type="entry name" value="IGv"/>
    <property type="match status" value="1"/>
</dbReference>
<reference evidence="8" key="1">
    <citation type="submission" date="2021-04" db="EMBL/GenBank/DDBJ databases">
        <authorList>
            <consortium name="Wellcome Sanger Institute Data Sharing"/>
        </authorList>
    </citation>
    <scope>NUCLEOTIDE SEQUENCE [LARGE SCALE GENOMIC DNA]</scope>
</reference>
<dbReference type="OMA" id="GRKSILW"/>
<evidence type="ECO:0000259" key="7">
    <source>
        <dbReference type="PROSITE" id="PS50835"/>
    </source>
</evidence>
<dbReference type="GO" id="GO:0007157">
    <property type="term" value="P:heterophilic cell-cell adhesion via plasma membrane cell adhesion molecules"/>
    <property type="evidence" value="ECO:0007669"/>
    <property type="project" value="TreeGrafter"/>
</dbReference>
<dbReference type="Gene3D" id="2.60.40.10">
    <property type="entry name" value="Immunoglobulins"/>
    <property type="match status" value="1"/>
</dbReference>